<comment type="similarity">
    <text evidence="5">Belongs to the SPATA31 family.</text>
</comment>
<dbReference type="Ensembl" id="ENSPSNT00000030315.1">
    <property type="protein sequence ID" value="ENSPSNP00000026977.1"/>
    <property type="gene ID" value="ENSPSNG00000019585.1"/>
</dbReference>
<protein>
    <recommendedName>
        <fullName evidence="8">SPATA31-like domain-containing protein</fullName>
    </recommendedName>
</protein>
<dbReference type="GeneTree" id="ENSGT00950000183043"/>
<reference evidence="9" key="3">
    <citation type="submission" date="2025-09" db="UniProtKB">
        <authorList>
            <consortium name="Ensembl"/>
        </authorList>
    </citation>
    <scope>IDENTIFICATION</scope>
</reference>
<dbReference type="AlphaFoldDB" id="A0A8C9CVG5"/>
<organism evidence="9 10">
    <name type="scientific">Phocoena sinus</name>
    <name type="common">Vaquita</name>
    <dbReference type="NCBI Taxonomy" id="42100"/>
    <lineage>
        <taxon>Eukaryota</taxon>
        <taxon>Metazoa</taxon>
        <taxon>Chordata</taxon>
        <taxon>Craniata</taxon>
        <taxon>Vertebrata</taxon>
        <taxon>Euteleostomi</taxon>
        <taxon>Mammalia</taxon>
        <taxon>Eutheria</taxon>
        <taxon>Laurasiatheria</taxon>
        <taxon>Artiodactyla</taxon>
        <taxon>Whippomorpha</taxon>
        <taxon>Cetacea</taxon>
        <taxon>Odontoceti</taxon>
        <taxon>Phocoenidae</taxon>
        <taxon>Phocoena</taxon>
    </lineage>
</organism>
<comment type="subcellular location">
    <subcellularLocation>
        <location evidence="1">Membrane</location>
        <topology evidence="1">Single-pass membrane protein</topology>
    </subcellularLocation>
</comment>
<evidence type="ECO:0000259" key="8">
    <source>
        <dbReference type="Pfam" id="PF15371"/>
    </source>
</evidence>
<dbReference type="PANTHER" id="PTHR21859">
    <property type="entry name" value="ACROSOME-SPECIFIC PROTEIN"/>
    <property type="match status" value="1"/>
</dbReference>
<dbReference type="Proteomes" id="UP000694554">
    <property type="component" value="Chromosome 6"/>
</dbReference>
<evidence type="ECO:0000313" key="9">
    <source>
        <dbReference type="Ensembl" id="ENSPSNP00000026977.1"/>
    </source>
</evidence>
<proteinExistence type="inferred from homology"/>
<evidence type="ECO:0000256" key="5">
    <source>
        <dbReference type="ARBA" id="ARBA00035009"/>
    </source>
</evidence>
<name>A0A8C9CVG5_PHOSS</name>
<evidence type="ECO:0000256" key="6">
    <source>
        <dbReference type="SAM" id="MobiDB-lite"/>
    </source>
</evidence>
<sequence>MLSPTFVLWDLGFPLYTYGSIFIIILIVWQVKKPSCRMSLNPLPFHVTLSPGFSARRLSREEAEKPWELLSVMRSQGWLPQEGSVRRILCADPCCQTCNAVALEIQQLRPSFPESGWRNKMKSFLHFINPKTKGKGREESVSSTSEKVANTRKENVGKSLASAKSPKGQTKTEKTRGDPKAQFPPTGKQVGFAVPCSPDSKLRHRPRSHQLHSASVPGIPCRHPRHCP</sequence>
<reference evidence="9" key="1">
    <citation type="submission" date="2019-08" db="EMBL/GenBank/DDBJ databases">
        <title>Phocoena sinus (Vaquita) genome, mPhoSin1, primary haplotype.</title>
        <authorList>
            <person name="Morin P."/>
            <person name="Mountcastle J."/>
            <person name="Fungtammasan C."/>
            <person name="Rhie A."/>
            <person name="Rojas-Bracho L."/>
            <person name="Smith C.R."/>
            <person name="Taylor B.L."/>
            <person name="Gulland F.M.D."/>
            <person name="Musser W."/>
            <person name="Houck M."/>
            <person name="Haase B."/>
            <person name="Paez S."/>
            <person name="Howe K."/>
            <person name="Torrance J."/>
            <person name="Formenti G."/>
            <person name="Phillippy A."/>
            <person name="Ryder O."/>
            <person name="Jarvis E.D."/>
            <person name="Fedrigo O."/>
        </authorList>
    </citation>
    <scope>NUCLEOTIDE SEQUENCE [LARGE SCALE GENOMIC DNA]</scope>
</reference>
<keyword evidence="3 7" id="KW-1133">Transmembrane helix</keyword>
<feature type="compositionally biased region" description="Basic and acidic residues" evidence="6">
    <location>
        <begin position="170"/>
        <end position="179"/>
    </location>
</feature>
<evidence type="ECO:0000313" key="10">
    <source>
        <dbReference type="Proteomes" id="UP000694554"/>
    </source>
</evidence>
<keyword evidence="2 7" id="KW-0812">Transmembrane</keyword>
<evidence type="ECO:0000256" key="1">
    <source>
        <dbReference type="ARBA" id="ARBA00004167"/>
    </source>
</evidence>
<evidence type="ECO:0000256" key="4">
    <source>
        <dbReference type="ARBA" id="ARBA00023136"/>
    </source>
</evidence>
<dbReference type="PANTHER" id="PTHR21859:SF15">
    <property type="entry name" value="PROTEIN SPATA31F1-RELATED"/>
    <property type="match status" value="1"/>
</dbReference>
<feature type="domain" description="SPATA31-like" evidence="8">
    <location>
        <begin position="53"/>
        <end position="108"/>
    </location>
</feature>
<feature type="transmembrane region" description="Helical" evidence="7">
    <location>
        <begin position="6"/>
        <end position="29"/>
    </location>
</feature>
<reference evidence="9" key="2">
    <citation type="submission" date="2025-08" db="UniProtKB">
        <authorList>
            <consortium name="Ensembl"/>
        </authorList>
    </citation>
    <scope>IDENTIFICATION</scope>
</reference>
<dbReference type="InterPro" id="IPR027970">
    <property type="entry name" value="SPATA31-like"/>
</dbReference>
<dbReference type="Pfam" id="PF15371">
    <property type="entry name" value="DUF4599"/>
    <property type="match status" value="1"/>
</dbReference>
<evidence type="ECO:0000256" key="2">
    <source>
        <dbReference type="ARBA" id="ARBA00022692"/>
    </source>
</evidence>
<keyword evidence="10" id="KW-1185">Reference proteome</keyword>
<accession>A0A8C9CVG5</accession>
<keyword evidence="4 7" id="KW-0472">Membrane</keyword>
<feature type="region of interest" description="Disordered" evidence="6">
    <location>
        <begin position="128"/>
        <end position="228"/>
    </location>
</feature>
<evidence type="ECO:0000256" key="7">
    <source>
        <dbReference type="SAM" id="Phobius"/>
    </source>
</evidence>
<evidence type="ECO:0000256" key="3">
    <source>
        <dbReference type="ARBA" id="ARBA00022989"/>
    </source>
</evidence>
<dbReference type="GO" id="GO:0016020">
    <property type="term" value="C:membrane"/>
    <property type="evidence" value="ECO:0007669"/>
    <property type="project" value="UniProtKB-SubCell"/>
</dbReference>